<evidence type="ECO:0000256" key="1">
    <source>
        <dbReference type="ARBA" id="ARBA00022723"/>
    </source>
</evidence>
<dbReference type="InterPro" id="IPR000306">
    <property type="entry name" value="Znf_FYVE"/>
</dbReference>
<evidence type="ECO:0000256" key="2">
    <source>
        <dbReference type="ARBA" id="ARBA00022771"/>
    </source>
</evidence>
<dbReference type="SUPFAM" id="SSF57903">
    <property type="entry name" value="FYVE/PHD zinc finger"/>
    <property type="match status" value="1"/>
</dbReference>
<keyword evidence="2 4" id="KW-0863">Zinc-finger</keyword>
<name>R7UGN9_CAPTE</name>
<dbReference type="STRING" id="283909.R7UGN9"/>
<keyword evidence="1" id="KW-0479">Metal-binding</keyword>
<reference evidence="6 8" key="2">
    <citation type="journal article" date="2013" name="Nature">
        <title>Insights into bilaterian evolution from three spiralian genomes.</title>
        <authorList>
            <person name="Simakov O."/>
            <person name="Marletaz F."/>
            <person name="Cho S.J."/>
            <person name="Edsinger-Gonzales E."/>
            <person name="Havlak P."/>
            <person name="Hellsten U."/>
            <person name="Kuo D.H."/>
            <person name="Larsson T."/>
            <person name="Lv J."/>
            <person name="Arendt D."/>
            <person name="Savage R."/>
            <person name="Osoegawa K."/>
            <person name="de Jong P."/>
            <person name="Grimwood J."/>
            <person name="Chapman J.A."/>
            <person name="Shapiro H."/>
            <person name="Aerts A."/>
            <person name="Otillar R.P."/>
            <person name="Terry A.Y."/>
            <person name="Boore J.L."/>
            <person name="Grigoriev I.V."/>
            <person name="Lindberg D.R."/>
            <person name="Seaver E.C."/>
            <person name="Weisblat D.A."/>
            <person name="Putnam N.H."/>
            <person name="Rokhsar D.S."/>
        </authorList>
    </citation>
    <scope>NUCLEOTIDE SEQUENCE</scope>
    <source>
        <strain evidence="6 8">I ESC-2004</strain>
    </source>
</reference>
<dbReference type="GO" id="GO:0035091">
    <property type="term" value="F:phosphatidylinositol binding"/>
    <property type="evidence" value="ECO:0007669"/>
    <property type="project" value="TreeGrafter"/>
</dbReference>
<organism evidence="6">
    <name type="scientific">Capitella teleta</name>
    <name type="common">Polychaete worm</name>
    <dbReference type="NCBI Taxonomy" id="283909"/>
    <lineage>
        <taxon>Eukaryota</taxon>
        <taxon>Metazoa</taxon>
        <taxon>Spiralia</taxon>
        <taxon>Lophotrochozoa</taxon>
        <taxon>Annelida</taxon>
        <taxon>Polychaeta</taxon>
        <taxon>Sedentaria</taxon>
        <taxon>Scolecida</taxon>
        <taxon>Capitellidae</taxon>
        <taxon>Capitella</taxon>
    </lineage>
</organism>
<evidence type="ECO:0000256" key="4">
    <source>
        <dbReference type="PROSITE-ProRule" id="PRU00091"/>
    </source>
</evidence>
<dbReference type="EMBL" id="AMQN01044228">
    <property type="status" value="NOT_ANNOTATED_CDS"/>
    <property type="molecule type" value="Genomic_DNA"/>
</dbReference>
<dbReference type="GO" id="GO:0005769">
    <property type="term" value="C:early endosome"/>
    <property type="evidence" value="ECO:0007669"/>
    <property type="project" value="TreeGrafter"/>
</dbReference>
<reference evidence="7" key="3">
    <citation type="submission" date="2015-06" db="UniProtKB">
        <authorList>
            <consortium name="EnsemblMetazoa"/>
        </authorList>
    </citation>
    <scope>IDENTIFICATION</scope>
</reference>
<feature type="non-terminal residue" evidence="6">
    <location>
        <position position="1"/>
    </location>
</feature>
<dbReference type="PANTHER" id="PTHR46280">
    <property type="entry name" value="PLECKSTRIN HOMOLOGY DOMAIN-CONTAINING FAMILY F MEMBER 2-RELATED"/>
    <property type="match status" value="1"/>
</dbReference>
<protein>
    <recommendedName>
        <fullName evidence="5">FYVE-type domain-containing protein</fullName>
    </recommendedName>
</protein>
<dbReference type="InterPro" id="IPR017455">
    <property type="entry name" value="Znf_FYVE-rel"/>
</dbReference>
<dbReference type="PANTHER" id="PTHR46280:SF3">
    <property type="entry name" value="PLECKSTRIN HOMOLOGY DOMAIN-CONTAINING FAMILY F MEMBER 1 HOMOLOG"/>
    <property type="match status" value="1"/>
</dbReference>
<keyword evidence="3" id="KW-0862">Zinc</keyword>
<dbReference type="Proteomes" id="UP000014760">
    <property type="component" value="Unassembled WGS sequence"/>
</dbReference>
<dbReference type="GO" id="GO:0008270">
    <property type="term" value="F:zinc ion binding"/>
    <property type="evidence" value="ECO:0007669"/>
    <property type="project" value="UniProtKB-KW"/>
</dbReference>
<dbReference type="InterPro" id="IPR051765">
    <property type="entry name" value="PH_domain-containing_F"/>
</dbReference>
<dbReference type="InterPro" id="IPR011011">
    <property type="entry name" value="Znf_FYVE_PHD"/>
</dbReference>
<evidence type="ECO:0000313" key="6">
    <source>
        <dbReference type="EMBL" id="ELU05390.1"/>
    </source>
</evidence>
<dbReference type="EnsemblMetazoa" id="CapteT140718">
    <property type="protein sequence ID" value="CapteP140718"/>
    <property type="gene ID" value="CapteG140718"/>
</dbReference>
<dbReference type="GO" id="GO:0007032">
    <property type="term" value="P:endosome organization"/>
    <property type="evidence" value="ECO:0007669"/>
    <property type="project" value="TreeGrafter"/>
</dbReference>
<keyword evidence="8" id="KW-1185">Reference proteome</keyword>
<evidence type="ECO:0000313" key="8">
    <source>
        <dbReference type="Proteomes" id="UP000014760"/>
    </source>
</evidence>
<dbReference type="Pfam" id="PF01363">
    <property type="entry name" value="FYVE"/>
    <property type="match status" value="1"/>
</dbReference>
<sequence length="106" mass="11653">SRVLGQTVPVPVHQSETTMCMLCAAEFKKLQRKRNCRACGIVICGKCSQHTVVLPYDPAKPMRVCDECFVLLNDDTGRTSPLPVSPNTRVDSPSLMGRVCLFVVNS</sequence>
<dbReference type="OrthoDB" id="70570at2759"/>
<feature type="domain" description="FYVE-type" evidence="5">
    <location>
        <begin position="14"/>
        <end position="73"/>
    </location>
</feature>
<accession>R7UGN9</accession>
<dbReference type="Gene3D" id="3.30.40.10">
    <property type="entry name" value="Zinc/RING finger domain, C3HC4 (zinc finger)"/>
    <property type="match status" value="1"/>
</dbReference>
<evidence type="ECO:0000313" key="7">
    <source>
        <dbReference type="EnsemblMetazoa" id="CapteP140718"/>
    </source>
</evidence>
<dbReference type="OMA" id="CDHCFES"/>
<reference evidence="8" key="1">
    <citation type="submission" date="2012-12" db="EMBL/GenBank/DDBJ databases">
        <authorList>
            <person name="Hellsten U."/>
            <person name="Grimwood J."/>
            <person name="Chapman J.A."/>
            <person name="Shapiro H."/>
            <person name="Aerts A."/>
            <person name="Otillar R.P."/>
            <person name="Terry A.Y."/>
            <person name="Boore J.L."/>
            <person name="Simakov O."/>
            <person name="Marletaz F."/>
            <person name="Cho S.-J."/>
            <person name="Edsinger-Gonzales E."/>
            <person name="Havlak P."/>
            <person name="Kuo D.-H."/>
            <person name="Larsson T."/>
            <person name="Lv J."/>
            <person name="Arendt D."/>
            <person name="Savage R."/>
            <person name="Osoegawa K."/>
            <person name="de Jong P."/>
            <person name="Lindberg D.R."/>
            <person name="Seaver E.C."/>
            <person name="Weisblat D.A."/>
            <person name="Putnam N.H."/>
            <person name="Grigoriev I.V."/>
            <person name="Rokhsar D.S."/>
        </authorList>
    </citation>
    <scope>NUCLEOTIDE SEQUENCE</scope>
    <source>
        <strain evidence="8">I ESC-2004</strain>
    </source>
</reference>
<dbReference type="PROSITE" id="PS50178">
    <property type="entry name" value="ZF_FYVE"/>
    <property type="match status" value="1"/>
</dbReference>
<dbReference type="EMBL" id="KB301546">
    <property type="protein sequence ID" value="ELU05390.1"/>
    <property type="molecule type" value="Genomic_DNA"/>
</dbReference>
<dbReference type="SMART" id="SM00064">
    <property type="entry name" value="FYVE"/>
    <property type="match status" value="1"/>
</dbReference>
<dbReference type="AlphaFoldDB" id="R7UGN9"/>
<gene>
    <name evidence="6" type="ORF">CAPTEDRAFT_140718</name>
</gene>
<dbReference type="GO" id="GO:0008333">
    <property type="term" value="P:endosome to lysosome transport"/>
    <property type="evidence" value="ECO:0007669"/>
    <property type="project" value="TreeGrafter"/>
</dbReference>
<proteinExistence type="predicted"/>
<dbReference type="HOGENOM" id="CLU_2229776_0_0_1"/>
<evidence type="ECO:0000256" key="3">
    <source>
        <dbReference type="ARBA" id="ARBA00022833"/>
    </source>
</evidence>
<dbReference type="InterPro" id="IPR013083">
    <property type="entry name" value="Znf_RING/FYVE/PHD"/>
</dbReference>
<evidence type="ECO:0000259" key="5">
    <source>
        <dbReference type="PROSITE" id="PS50178"/>
    </source>
</evidence>